<dbReference type="InterPro" id="IPR002913">
    <property type="entry name" value="START_lipid-bd_dom"/>
</dbReference>
<dbReference type="PANTHER" id="PTHR12659:SF7">
    <property type="entry name" value="CROSSVEINLESS C, ISOFORM C"/>
    <property type="match status" value="1"/>
</dbReference>
<dbReference type="Pfam" id="PF01852">
    <property type="entry name" value="START"/>
    <property type="match status" value="1"/>
</dbReference>
<accession>A0A922MWW0</accession>
<evidence type="ECO:0000256" key="3">
    <source>
        <dbReference type="SAM" id="MobiDB-lite"/>
    </source>
</evidence>
<feature type="region of interest" description="Disordered" evidence="3">
    <location>
        <begin position="249"/>
        <end position="289"/>
    </location>
</feature>
<evidence type="ECO:0000256" key="1">
    <source>
        <dbReference type="ARBA" id="ARBA00022468"/>
    </source>
</evidence>
<evidence type="ECO:0000256" key="2">
    <source>
        <dbReference type="ARBA" id="ARBA00022553"/>
    </source>
</evidence>
<proteinExistence type="predicted"/>
<dbReference type="PANTHER" id="PTHR12659">
    <property type="entry name" value="RHO-TYPE GTPASE ACTIVATING PROTEIN"/>
    <property type="match status" value="1"/>
</dbReference>
<dbReference type="Gene3D" id="3.30.530.20">
    <property type="match status" value="1"/>
</dbReference>
<feature type="compositionally biased region" description="Polar residues" evidence="3">
    <location>
        <begin position="258"/>
        <end position="272"/>
    </location>
</feature>
<organism evidence="6 7">
    <name type="scientific">Spodoptera exigua</name>
    <name type="common">Beet armyworm</name>
    <name type="synonym">Noctua fulgens</name>
    <dbReference type="NCBI Taxonomy" id="7107"/>
    <lineage>
        <taxon>Eukaryota</taxon>
        <taxon>Metazoa</taxon>
        <taxon>Ecdysozoa</taxon>
        <taxon>Arthropoda</taxon>
        <taxon>Hexapoda</taxon>
        <taxon>Insecta</taxon>
        <taxon>Pterygota</taxon>
        <taxon>Neoptera</taxon>
        <taxon>Endopterygota</taxon>
        <taxon>Lepidoptera</taxon>
        <taxon>Glossata</taxon>
        <taxon>Ditrysia</taxon>
        <taxon>Noctuoidea</taxon>
        <taxon>Noctuidae</taxon>
        <taxon>Amphipyrinae</taxon>
        <taxon>Spodoptera</taxon>
    </lineage>
</organism>
<feature type="compositionally biased region" description="Low complexity" evidence="3">
    <location>
        <begin position="147"/>
        <end position="161"/>
    </location>
</feature>
<keyword evidence="1" id="KW-0343">GTPase activation</keyword>
<keyword evidence="2" id="KW-0597">Phosphoprotein</keyword>
<dbReference type="InterPro" id="IPR023393">
    <property type="entry name" value="START-like_dom_sf"/>
</dbReference>
<dbReference type="AlphaFoldDB" id="A0A922MWW0"/>
<dbReference type="Gene3D" id="1.10.555.10">
    <property type="entry name" value="Rho GTPase activation protein"/>
    <property type="match status" value="1"/>
</dbReference>
<dbReference type="Pfam" id="PF00620">
    <property type="entry name" value="RhoGAP"/>
    <property type="match status" value="1"/>
</dbReference>
<dbReference type="GO" id="GO:0007165">
    <property type="term" value="P:signal transduction"/>
    <property type="evidence" value="ECO:0007669"/>
    <property type="project" value="InterPro"/>
</dbReference>
<dbReference type="SMART" id="SM00324">
    <property type="entry name" value="RhoGAP"/>
    <property type="match status" value="1"/>
</dbReference>
<evidence type="ECO:0008006" key="8">
    <source>
        <dbReference type="Google" id="ProtNLM"/>
    </source>
</evidence>
<dbReference type="GO" id="GO:0005096">
    <property type="term" value="F:GTPase activator activity"/>
    <property type="evidence" value="ECO:0007669"/>
    <property type="project" value="UniProtKB-KW"/>
</dbReference>
<feature type="domain" description="START" evidence="5">
    <location>
        <begin position="625"/>
        <end position="795"/>
    </location>
</feature>
<feature type="compositionally biased region" description="Polar residues" evidence="3">
    <location>
        <begin position="303"/>
        <end position="322"/>
    </location>
</feature>
<dbReference type="GO" id="GO:0035023">
    <property type="term" value="P:regulation of Rho protein signal transduction"/>
    <property type="evidence" value="ECO:0007669"/>
    <property type="project" value="TreeGrafter"/>
</dbReference>
<dbReference type="SUPFAM" id="SSF55961">
    <property type="entry name" value="Bet v1-like"/>
    <property type="match status" value="1"/>
</dbReference>
<dbReference type="InterPro" id="IPR000198">
    <property type="entry name" value="RhoGAP_dom"/>
</dbReference>
<dbReference type="EMBL" id="JACEFF010000104">
    <property type="protein sequence ID" value="KAH9643972.1"/>
    <property type="molecule type" value="Genomic_DNA"/>
</dbReference>
<evidence type="ECO:0000313" key="7">
    <source>
        <dbReference type="Proteomes" id="UP000814243"/>
    </source>
</evidence>
<sequence length="825" mass="91835">MIVYCYRLTVPGQTMIQLPSDKEDEEETGTRFRRTGSERLRDGAKALLRRVESLKTRRRKRQNRTEVIVSSPHFLDVQQDKYADLSYIDMTPTTPTAFPFPDFHSSPVHAPAIRTQPPSPMTVMPPSPIAPLEQSFVLNAPFGDDSSSYASDGSMGSSNKSSKSKLGRAKRIFHRGIKNDDSSALSDSECQPASWRHNYYKDHNTHQNTEVYVEPPSPVELKPDPEILREVQKSPAEYEYIKEPRFRDRSLKRDKSASRSSELDSSPNSAGSRSHDGDQDDDDDSLDIKSKKNNIQRWYSFRTNALNGGPKANNTLTPTPNQKDPDSYLSRPMSSLSCGQLHILRKLALLRLTACMERYCPSHKSGWNWELPKLIRKIKTPDYKDKTVFGVPLTVSLQRTGHALPKPIQCALNWLKNNALDQMGIFRKAGVKSRIAKLRTTVEAAGASNASFAIENINTIDPNQSSLNFDGAQAHDVADMVKQYFRELPDALLTNKLSETFIAIFQHVPEPLRPDAVQCALLLLPEEHLEALHSLLIFLAEVAEHSAVNQMTASNLAVCLAPTLLRLHHAPPQTGSTKEGNSNRMVIESVADQRQISESRAAHACLLLLIQKHQQLFLAPADMLARTRGWMSVSGAAPHVELCCKKVGDGHPLRLWRATTDVEAPPQEVMQRILRERHIWDDSLVKWRVAEKLGTNAEVFQYVTASSINLPSRDYCVLRSWQQGGGGGGWCAVAETSVAHASAPPSTARGPGGSPSVSRGVVLASRYLAQPAGKGRSRLVHLARVDTMGRTPEWYNKCYGHICALYLARIRASFKHNTEGPESNV</sequence>
<dbReference type="GO" id="GO:0008289">
    <property type="term" value="F:lipid binding"/>
    <property type="evidence" value="ECO:0007669"/>
    <property type="project" value="InterPro"/>
</dbReference>
<feature type="domain" description="Rho-GAP" evidence="4">
    <location>
        <begin position="391"/>
        <end position="617"/>
    </location>
</feature>
<dbReference type="PROSITE" id="PS50848">
    <property type="entry name" value="START"/>
    <property type="match status" value="1"/>
</dbReference>
<comment type="caution">
    <text evidence="6">The sequence shown here is derived from an EMBL/GenBank/DDBJ whole genome shotgun (WGS) entry which is preliminary data.</text>
</comment>
<name>A0A922MWW0_SPOEX</name>
<protein>
    <recommendedName>
        <fullName evidence="8">Rho GTPase-activating protein 7</fullName>
    </recommendedName>
</protein>
<feature type="region of interest" description="Disordered" evidence="3">
    <location>
        <begin position="303"/>
        <end position="331"/>
    </location>
</feature>
<gene>
    <name evidence="6" type="ORF">HF086_004233</name>
</gene>
<evidence type="ECO:0000259" key="4">
    <source>
        <dbReference type="PROSITE" id="PS50238"/>
    </source>
</evidence>
<dbReference type="InterPro" id="IPR008936">
    <property type="entry name" value="Rho_GTPase_activation_prot"/>
</dbReference>
<dbReference type="SMART" id="SM00234">
    <property type="entry name" value="START"/>
    <property type="match status" value="1"/>
</dbReference>
<feature type="region of interest" description="Disordered" evidence="3">
    <location>
        <begin position="147"/>
        <end position="167"/>
    </location>
</feature>
<evidence type="ECO:0000313" key="6">
    <source>
        <dbReference type="EMBL" id="KAH9643972.1"/>
    </source>
</evidence>
<reference evidence="6" key="1">
    <citation type="journal article" date="2021" name="G3 (Bethesda)">
        <title>Genome and transcriptome analysis of the beet armyworm Spodoptera exigua reveals targets for pest control. .</title>
        <authorList>
            <person name="Simon S."/>
            <person name="Breeschoten T."/>
            <person name="Jansen H.J."/>
            <person name="Dirks R.P."/>
            <person name="Schranz M.E."/>
            <person name="Ros V.I.D."/>
        </authorList>
    </citation>
    <scope>NUCLEOTIDE SEQUENCE</scope>
    <source>
        <strain evidence="6">TB_SE_WUR_2020</strain>
    </source>
</reference>
<evidence type="ECO:0000259" key="5">
    <source>
        <dbReference type="PROSITE" id="PS50848"/>
    </source>
</evidence>
<dbReference type="SUPFAM" id="SSF48350">
    <property type="entry name" value="GTPase activation domain, GAP"/>
    <property type="match status" value="1"/>
</dbReference>
<dbReference type="GO" id="GO:0030036">
    <property type="term" value="P:actin cytoskeleton organization"/>
    <property type="evidence" value="ECO:0007669"/>
    <property type="project" value="TreeGrafter"/>
</dbReference>
<dbReference type="Proteomes" id="UP000814243">
    <property type="component" value="Unassembled WGS sequence"/>
</dbReference>
<dbReference type="PROSITE" id="PS50238">
    <property type="entry name" value="RHOGAP"/>
    <property type="match status" value="1"/>
</dbReference>